<feature type="region of interest" description="Disordered" evidence="15">
    <location>
        <begin position="1"/>
        <end position="40"/>
    </location>
</feature>
<dbReference type="EC" id="2.6.1.5" evidence="5 13"/>
<dbReference type="UniPathway" id="UPA00139">
    <property type="reaction ID" value="UER00338"/>
</dbReference>
<dbReference type="OrthoDB" id="7042322at2759"/>
<keyword evidence="7 18" id="KW-0032">Aminotransferase</keyword>
<organism evidence="17 18">
    <name type="scientific">Drosophila kikkawai</name>
    <name type="common">Fruit fly</name>
    <dbReference type="NCBI Taxonomy" id="30033"/>
    <lineage>
        <taxon>Eukaryota</taxon>
        <taxon>Metazoa</taxon>
        <taxon>Ecdysozoa</taxon>
        <taxon>Arthropoda</taxon>
        <taxon>Hexapoda</taxon>
        <taxon>Insecta</taxon>
        <taxon>Pterygota</taxon>
        <taxon>Neoptera</taxon>
        <taxon>Endopterygota</taxon>
        <taxon>Diptera</taxon>
        <taxon>Brachycera</taxon>
        <taxon>Muscomorpha</taxon>
        <taxon>Ephydroidea</taxon>
        <taxon>Drosophilidae</taxon>
        <taxon>Drosophila</taxon>
        <taxon>Sophophora</taxon>
    </lineage>
</organism>
<dbReference type="InterPro" id="IPR004838">
    <property type="entry name" value="NHTrfase_class1_PyrdxlP-BS"/>
</dbReference>
<evidence type="ECO:0000256" key="14">
    <source>
        <dbReference type="PIRSR" id="PIRSR000517-1"/>
    </source>
</evidence>
<evidence type="ECO:0000256" key="7">
    <source>
        <dbReference type="ARBA" id="ARBA00022576"/>
    </source>
</evidence>
<evidence type="ECO:0000256" key="11">
    <source>
        <dbReference type="ARBA" id="ARBA00023232"/>
    </source>
</evidence>
<reference evidence="18" key="1">
    <citation type="submission" date="2025-08" db="UniProtKB">
        <authorList>
            <consortium name="RefSeq"/>
        </authorList>
    </citation>
    <scope>IDENTIFICATION</scope>
    <source>
        <strain evidence="18">14028-0561.14</strain>
        <tissue evidence="18">Whole fly</tissue>
    </source>
</reference>
<evidence type="ECO:0000256" key="3">
    <source>
        <dbReference type="ARBA" id="ARBA00007441"/>
    </source>
</evidence>
<comment type="catalytic activity">
    <reaction evidence="12 13">
        <text>L-tyrosine + 2-oxoglutarate = 3-(4-hydroxyphenyl)pyruvate + L-glutamate</text>
        <dbReference type="Rhea" id="RHEA:15093"/>
        <dbReference type="ChEBI" id="CHEBI:16810"/>
        <dbReference type="ChEBI" id="CHEBI:29985"/>
        <dbReference type="ChEBI" id="CHEBI:36242"/>
        <dbReference type="ChEBI" id="CHEBI:58315"/>
        <dbReference type="EC" id="2.6.1.5"/>
    </reaction>
</comment>
<dbReference type="InterPro" id="IPR015421">
    <property type="entry name" value="PyrdxlP-dep_Trfase_major"/>
</dbReference>
<evidence type="ECO:0000256" key="5">
    <source>
        <dbReference type="ARBA" id="ARBA00012749"/>
    </source>
</evidence>
<dbReference type="Gene3D" id="3.90.1150.10">
    <property type="entry name" value="Aspartate Aminotransferase, domain 1"/>
    <property type="match status" value="1"/>
</dbReference>
<dbReference type="Proteomes" id="UP001652661">
    <property type="component" value="Chromosome X"/>
</dbReference>
<dbReference type="PROSITE" id="PS00105">
    <property type="entry name" value="AA_TRANSFER_CLASS_1"/>
    <property type="match status" value="1"/>
</dbReference>
<feature type="modified residue" description="N6-(pyridoxal phosphate)lysine" evidence="14">
    <location>
        <position position="311"/>
    </location>
</feature>
<dbReference type="InterPro" id="IPR005957">
    <property type="entry name" value="Tyrosine_aminoTrfase"/>
</dbReference>
<dbReference type="Pfam" id="PF00155">
    <property type="entry name" value="Aminotran_1_2"/>
    <property type="match status" value="1"/>
</dbReference>
<proteinExistence type="inferred from homology"/>
<dbReference type="InterPro" id="IPR015422">
    <property type="entry name" value="PyrdxlP-dep_Trfase_small"/>
</dbReference>
<dbReference type="PANTHER" id="PTHR45744">
    <property type="entry name" value="TYROSINE AMINOTRANSFERASE"/>
    <property type="match status" value="1"/>
</dbReference>
<dbReference type="GO" id="GO:0006559">
    <property type="term" value="P:L-phenylalanine catabolic process"/>
    <property type="evidence" value="ECO:0007669"/>
    <property type="project" value="UniProtKB-UniRule"/>
</dbReference>
<comment type="subunit">
    <text evidence="4 13">Homodimer.</text>
</comment>
<dbReference type="PRINTS" id="PR00753">
    <property type="entry name" value="ACCSYNTHASE"/>
</dbReference>
<accession>A0A6P4I9K6</accession>
<dbReference type="PANTHER" id="PTHR45744:SF2">
    <property type="entry name" value="TYROSINE AMINOTRANSFERASE"/>
    <property type="match status" value="1"/>
</dbReference>
<dbReference type="InterPro" id="IPR005958">
    <property type="entry name" value="TyrNic_aminoTrfase"/>
</dbReference>
<comment type="function">
    <text evidence="13">Transaminase involved in tyrosine breakdown. Converts tyrosine to p-hydroxyphenylpyruvate.</text>
</comment>
<dbReference type="AlphaFoldDB" id="A0A6P4I9K6"/>
<evidence type="ECO:0000313" key="17">
    <source>
        <dbReference type="Proteomes" id="UP001652661"/>
    </source>
</evidence>
<dbReference type="CDD" id="cd00609">
    <property type="entry name" value="AAT_like"/>
    <property type="match status" value="1"/>
</dbReference>
<dbReference type="GO" id="GO:0030170">
    <property type="term" value="F:pyridoxal phosphate binding"/>
    <property type="evidence" value="ECO:0007669"/>
    <property type="project" value="InterPro"/>
</dbReference>
<evidence type="ECO:0000256" key="6">
    <source>
        <dbReference type="ARBA" id="ARBA00015959"/>
    </source>
</evidence>
<dbReference type="GO" id="GO:0006572">
    <property type="term" value="P:L-tyrosine catabolic process"/>
    <property type="evidence" value="ECO:0007669"/>
    <property type="project" value="UniProtKB-KW"/>
</dbReference>
<evidence type="ECO:0000256" key="10">
    <source>
        <dbReference type="ARBA" id="ARBA00022898"/>
    </source>
</evidence>
<evidence type="ECO:0000256" key="8">
    <source>
        <dbReference type="ARBA" id="ARBA00022679"/>
    </source>
</evidence>
<dbReference type="PIRSF" id="PIRSF000517">
    <property type="entry name" value="Tyr_transaminase"/>
    <property type="match status" value="1"/>
</dbReference>
<feature type="domain" description="Aminotransferase class I/classII large" evidence="16">
    <location>
        <begin position="101"/>
        <end position="463"/>
    </location>
</feature>
<keyword evidence="9" id="KW-0828">Tyrosine catabolism</keyword>
<dbReference type="NCBIfam" id="TIGR01264">
    <property type="entry name" value="tyr_amTase_E"/>
    <property type="match status" value="1"/>
</dbReference>
<dbReference type="Gene3D" id="3.40.640.10">
    <property type="entry name" value="Type I PLP-dependent aspartate aminotransferase-like (Major domain)"/>
    <property type="match status" value="1"/>
</dbReference>
<evidence type="ECO:0000256" key="12">
    <source>
        <dbReference type="ARBA" id="ARBA00047798"/>
    </source>
</evidence>
<comment type="pathway">
    <text evidence="2 13">Amino-acid degradation; L-phenylalanine degradation; acetoacetate and fumarate from L-phenylalanine: step 2/6.</text>
</comment>
<evidence type="ECO:0000256" key="15">
    <source>
        <dbReference type="SAM" id="MobiDB-lite"/>
    </source>
</evidence>
<protein>
    <recommendedName>
        <fullName evidence="6 13">Tyrosine aminotransferase</fullName>
        <shortName evidence="13">TAT</shortName>
        <ecNumber evidence="5 13">2.6.1.5</ecNumber>
    </recommendedName>
</protein>
<name>A0A6P4I9K6_DROKI</name>
<evidence type="ECO:0000256" key="13">
    <source>
        <dbReference type="PIRNR" id="PIRNR000517"/>
    </source>
</evidence>
<comment type="cofactor">
    <cofactor evidence="1 13 14">
        <name>pyridoxal 5'-phosphate</name>
        <dbReference type="ChEBI" id="CHEBI:597326"/>
    </cofactor>
</comment>
<keyword evidence="8" id="KW-0808">Transferase</keyword>
<dbReference type="NCBIfam" id="TIGR01265">
    <property type="entry name" value="tyr_nico_aTase"/>
    <property type="match status" value="1"/>
</dbReference>
<evidence type="ECO:0000256" key="1">
    <source>
        <dbReference type="ARBA" id="ARBA00001933"/>
    </source>
</evidence>
<evidence type="ECO:0000256" key="4">
    <source>
        <dbReference type="ARBA" id="ARBA00011738"/>
    </source>
</evidence>
<sequence length="492" mass="54803">MPSSVANESQFRFQSSRSSRQSSCSSRSEPGATTPTSDVVDKALAELQLQSSSKSELLSTSSGKPQRFGWQIKPSKLSLNTHNRIRNIVESLKIKPNPEKPMIPLSIGDPTIFGNLKAADETMKAVLHSVESGKYNGYAHTQGHEAARQAVAKYSAHQRPNEEIDPMEVVLCSGCSSALEYCILALADRGQNVLIPRPGFCLYHTLAEGLDIEVRYYDLLPDQQWRADLVQLESLIDENTAALLINNPSNPCGSVFDEKHLRQLIGICERHYLPIIADEIYEHFVFPGSKHVAVSSLTTEVPVLSCGGLTKRFLVPGWRMGWIIVHDRKQRLVDAVVGLKNMCGRILGSNTLIQGALPEILAKTPQSYFDGVIDVLHSNATLAYKMLKQVRGLNPVMPNGAMYMMIGVDIERFPAFKDDTHFVQELVNEQSVFCLPGSCFEYPGYVRIVLTVPKTMIEEACARMTEFCDRHFKKDSRAFIEHGLLDEEDLAF</sequence>
<dbReference type="RefSeq" id="XP_017025552.1">
    <property type="nucleotide sequence ID" value="XM_017170063.3"/>
</dbReference>
<dbReference type="InterPro" id="IPR004839">
    <property type="entry name" value="Aminotransferase_I/II_large"/>
</dbReference>
<dbReference type="SUPFAM" id="SSF53383">
    <property type="entry name" value="PLP-dependent transferases"/>
    <property type="match status" value="1"/>
</dbReference>
<evidence type="ECO:0000256" key="9">
    <source>
        <dbReference type="ARBA" id="ARBA00022878"/>
    </source>
</evidence>
<feature type="compositionally biased region" description="Low complexity" evidence="15">
    <location>
        <begin position="9"/>
        <end position="28"/>
    </location>
</feature>
<dbReference type="GO" id="GO:0004838">
    <property type="term" value="F:L-tyrosine-2-oxoglutarate transaminase activity"/>
    <property type="evidence" value="ECO:0007669"/>
    <property type="project" value="UniProtKB-UniRule"/>
</dbReference>
<keyword evidence="11" id="KW-0585">Phenylalanine catabolism</keyword>
<keyword evidence="17" id="KW-1185">Reference proteome</keyword>
<keyword evidence="10 13" id="KW-0663">Pyridoxal phosphate</keyword>
<evidence type="ECO:0000313" key="18">
    <source>
        <dbReference type="RefSeq" id="XP_017025552.1"/>
    </source>
</evidence>
<evidence type="ECO:0000256" key="2">
    <source>
        <dbReference type="ARBA" id="ARBA00005203"/>
    </source>
</evidence>
<evidence type="ECO:0000259" key="16">
    <source>
        <dbReference type="Pfam" id="PF00155"/>
    </source>
</evidence>
<dbReference type="InterPro" id="IPR015424">
    <property type="entry name" value="PyrdxlP-dep_Trfase"/>
</dbReference>
<comment type="similarity">
    <text evidence="3 13">Belongs to the class-I pyridoxal-phosphate-dependent aminotransferase family.</text>
</comment>
<gene>
    <name evidence="18" type="primary">Tat</name>
</gene>